<proteinExistence type="predicted"/>
<dbReference type="Proteomes" id="UP000472839">
    <property type="component" value="Unassembled WGS sequence"/>
</dbReference>
<evidence type="ECO:0000313" key="2">
    <source>
        <dbReference type="Proteomes" id="UP000472839"/>
    </source>
</evidence>
<dbReference type="AlphaFoldDB" id="A0A6L4WX27"/>
<evidence type="ECO:0000313" key="1">
    <source>
        <dbReference type="EMBL" id="KAB7891431.1"/>
    </source>
</evidence>
<sequence length="60" mass="7114">MLNINLIRAVAKDRNYSIKRVPTDDGMFIVVSNKNDAHDWCEFLESETTEEKIIKRMREE</sequence>
<dbReference type="EMBL" id="WFKK01000001">
    <property type="protein sequence ID" value="KAB7891431.1"/>
    <property type="molecule type" value="Genomic_DNA"/>
</dbReference>
<organism evidence="1 2">
    <name type="scientific">Poseidonibacter ostreae</name>
    <dbReference type="NCBI Taxonomy" id="2654171"/>
    <lineage>
        <taxon>Bacteria</taxon>
        <taxon>Pseudomonadati</taxon>
        <taxon>Campylobacterota</taxon>
        <taxon>Epsilonproteobacteria</taxon>
        <taxon>Campylobacterales</taxon>
        <taxon>Arcobacteraceae</taxon>
        <taxon>Poseidonibacter</taxon>
    </lineage>
</organism>
<gene>
    <name evidence="1" type="ORF">GBG19_00920</name>
</gene>
<accession>A0A6L4WX27</accession>
<comment type="caution">
    <text evidence="1">The sequence shown here is derived from an EMBL/GenBank/DDBJ whole genome shotgun (WGS) entry which is preliminary data.</text>
</comment>
<dbReference type="RefSeq" id="WP_152279534.1">
    <property type="nucleotide sequence ID" value="NZ_WFKK01000001.1"/>
</dbReference>
<protein>
    <submittedName>
        <fullName evidence="1">Uncharacterized protein</fullName>
    </submittedName>
</protein>
<name>A0A6L4WX27_9BACT</name>
<reference evidence="1 2" key="1">
    <citation type="submission" date="2019-10" db="EMBL/GenBank/DDBJ databases">
        <title>Poseidonibacter ostreae sp. nov., isolated from the gut of the Ostrea denselamellosa.</title>
        <authorList>
            <person name="Choi A."/>
        </authorList>
    </citation>
    <scope>NUCLEOTIDE SEQUENCE [LARGE SCALE GENOMIC DNA]</scope>
    <source>
        <strain evidence="1 2">SJOD-M-33</strain>
    </source>
</reference>